<gene>
    <name evidence="2" type="ORF">HMPREF1536_04519</name>
</gene>
<accession>A0A0F5IW26</accession>
<dbReference type="PANTHER" id="PTHR34585:SF22">
    <property type="entry name" value="HELIX-TURN-HELIX DOMAIN-CONTAINING PROTEIN"/>
    <property type="match status" value="1"/>
</dbReference>
<name>A0A0F5IW26_9BACT</name>
<dbReference type="PATRIC" id="fig|1203610.3.peg.4606"/>
<organism evidence="2 3">
    <name type="scientific">Parabacteroides gordonii MS-1 = DSM 23371</name>
    <dbReference type="NCBI Taxonomy" id="1203610"/>
    <lineage>
        <taxon>Bacteria</taxon>
        <taxon>Pseudomonadati</taxon>
        <taxon>Bacteroidota</taxon>
        <taxon>Bacteroidia</taxon>
        <taxon>Bacteroidales</taxon>
        <taxon>Tannerellaceae</taxon>
        <taxon>Parabacteroides</taxon>
    </lineage>
</organism>
<feature type="domain" description="Helix-turn-helix" evidence="1">
    <location>
        <begin position="42"/>
        <end position="91"/>
    </location>
</feature>
<dbReference type="SUPFAM" id="SSF46955">
    <property type="entry name" value="Putative DNA-binding domain"/>
    <property type="match status" value="1"/>
</dbReference>
<dbReference type="Proteomes" id="UP000033035">
    <property type="component" value="Unassembled WGS sequence"/>
</dbReference>
<dbReference type="RefSeq" id="WP_028728998.1">
    <property type="nucleotide sequence ID" value="NZ_KE386763.1"/>
</dbReference>
<dbReference type="Pfam" id="PF12728">
    <property type="entry name" value="HTH_17"/>
    <property type="match status" value="1"/>
</dbReference>
<dbReference type="STRING" id="1203610.HMPREF1536_04519"/>
<sequence length="121" mass="14337">MYIDNENFDKWMERLSKKLGEIGQNLQSLINTDKVLDENDRLLDNQDLAFLLKVSFRTLQRYRASGKLPFFMISHKTYYRASDIRAFVQENADCKTYERFKKENQLDKQTEAKKADNSSVL</sequence>
<evidence type="ECO:0000313" key="3">
    <source>
        <dbReference type="Proteomes" id="UP000033035"/>
    </source>
</evidence>
<dbReference type="InterPro" id="IPR009061">
    <property type="entry name" value="DNA-bd_dom_put_sf"/>
</dbReference>
<dbReference type="HOGENOM" id="CLU_133781_2_2_10"/>
<dbReference type="InterPro" id="IPR041657">
    <property type="entry name" value="HTH_17"/>
</dbReference>
<protein>
    <recommendedName>
        <fullName evidence="1">Helix-turn-helix domain-containing protein</fullName>
    </recommendedName>
</protein>
<keyword evidence="3" id="KW-1185">Reference proteome</keyword>
<comment type="caution">
    <text evidence="2">The sequence shown here is derived from an EMBL/GenBank/DDBJ whole genome shotgun (WGS) entry which is preliminary data.</text>
</comment>
<reference evidence="2 3" key="1">
    <citation type="submission" date="2013-04" db="EMBL/GenBank/DDBJ databases">
        <title>The Genome Sequence of Parabacteroides gordonii DSM 23371.</title>
        <authorList>
            <consortium name="The Broad Institute Genomics Platform"/>
            <person name="Earl A."/>
            <person name="Ward D."/>
            <person name="Feldgarden M."/>
            <person name="Gevers D."/>
            <person name="Martens E."/>
            <person name="Sakamoto M."/>
            <person name="Benno Y."/>
            <person name="Suzuki N."/>
            <person name="Matsunaga N."/>
            <person name="Koshihara K."/>
            <person name="Seki M."/>
            <person name="Komiya H."/>
            <person name="Walker B."/>
            <person name="Young S."/>
            <person name="Zeng Q."/>
            <person name="Gargeya S."/>
            <person name="Fitzgerald M."/>
            <person name="Haas B."/>
            <person name="Abouelleil A."/>
            <person name="Allen A.W."/>
            <person name="Alvarado L."/>
            <person name="Arachchi H.M."/>
            <person name="Berlin A.M."/>
            <person name="Chapman S.B."/>
            <person name="Gainer-Dewar J."/>
            <person name="Goldberg J."/>
            <person name="Griggs A."/>
            <person name="Gujja S."/>
            <person name="Hansen M."/>
            <person name="Howarth C."/>
            <person name="Imamovic A."/>
            <person name="Ireland A."/>
            <person name="Larimer J."/>
            <person name="McCowan C."/>
            <person name="Murphy C."/>
            <person name="Pearson M."/>
            <person name="Poon T.W."/>
            <person name="Priest M."/>
            <person name="Roberts A."/>
            <person name="Saif S."/>
            <person name="Shea T."/>
            <person name="Sisk P."/>
            <person name="Sykes S."/>
            <person name="Wortman J."/>
            <person name="Nusbaum C."/>
            <person name="Birren B."/>
        </authorList>
    </citation>
    <scope>NUCLEOTIDE SEQUENCE [LARGE SCALE GENOMIC DNA]</scope>
    <source>
        <strain evidence="2 3">MS-1</strain>
    </source>
</reference>
<evidence type="ECO:0000313" key="2">
    <source>
        <dbReference type="EMBL" id="KKB49455.1"/>
    </source>
</evidence>
<evidence type="ECO:0000259" key="1">
    <source>
        <dbReference type="Pfam" id="PF12728"/>
    </source>
</evidence>
<dbReference type="AlphaFoldDB" id="A0A0F5IW26"/>
<proteinExistence type="predicted"/>
<dbReference type="PANTHER" id="PTHR34585">
    <property type="match status" value="1"/>
</dbReference>
<dbReference type="EMBL" id="AQHW01000025">
    <property type="protein sequence ID" value="KKB49455.1"/>
    <property type="molecule type" value="Genomic_DNA"/>
</dbReference>